<evidence type="ECO:0000313" key="3">
    <source>
        <dbReference type="Proteomes" id="UP000059113"/>
    </source>
</evidence>
<dbReference type="KEGG" id="ery:CP97_00185"/>
<dbReference type="STRING" id="1648404.CP97_00185"/>
<sequence length="114" mass="12593">MTTDLPDGIKPYKRTATFSEDTVPAGLLAEHSTKDGVWGLIRIEEGKLRYVVTDPRRASTEVLLTPECEPGVVEPTILHRVEPVGAVRFHVQFLRVADATPFADKDEGGAHDQR</sequence>
<feature type="domain" description="TehB/YeaR-like" evidence="1">
    <location>
        <begin position="13"/>
        <end position="91"/>
    </location>
</feature>
<dbReference type="PATRIC" id="fig|1648404.4.peg.40"/>
<dbReference type="Pfam" id="PF09313">
    <property type="entry name" value="TehB-like"/>
    <property type="match status" value="1"/>
</dbReference>
<dbReference type="InterPro" id="IPR015392">
    <property type="entry name" value="TehB/YeaR-like_dom"/>
</dbReference>
<dbReference type="SUPFAM" id="SSF51197">
    <property type="entry name" value="Clavaminate synthase-like"/>
    <property type="match status" value="1"/>
</dbReference>
<gene>
    <name evidence="2" type="ORF">CP97_00185</name>
</gene>
<proteinExistence type="predicted"/>
<accession>A0A0H4V880</accession>
<reference evidence="2 3" key="1">
    <citation type="journal article" date="2015" name="Int. J. Syst. Evol. Microbiol.">
        <title>Erythrobacter atlanticus sp. nov., a bacterium from ocean sediment able to degrade polycyclic aromatic hydrocarbons.</title>
        <authorList>
            <person name="Zhuang L."/>
            <person name="Liu Y."/>
            <person name="Wang L."/>
            <person name="Wang W."/>
            <person name="Shao Z."/>
        </authorList>
    </citation>
    <scope>NUCLEOTIDE SEQUENCE [LARGE SCALE GENOMIC DNA]</scope>
    <source>
        <strain evidence="3">s21-N3</strain>
    </source>
</reference>
<keyword evidence="3" id="KW-1185">Reference proteome</keyword>
<protein>
    <submittedName>
        <fullName evidence="2">Tellurite resistance-like domain-containing protein</fullName>
    </submittedName>
</protein>
<dbReference type="InterPro" id="IPR014710">
    <property type="entry name" value="RmlC-like_jellyroll"/>
</dbReference>
<reference evidence="3" key="2">
    <citation type="submission" date="2015-04" db="EMBL/GenBank/DDBJ databases">
        <title>The complete genome sequence of Erythrobacter sp. s21-N3.</title>
        <authorList>
            <person name="Zhuang L."/>
            <person name="Liu Y."/>
            <person name="Shao Z."/>
        </authorList>
    </citation>
    <scope>NUCLEOTIDE SEQUENCE [LARGE SCALE GENOMIC DNA]</scope>
    <source>
        <strain evidence="3">s21-N3</strain>
    </source>
</reference>
<evidence type="ECO:0000313" key="2">
    <source>
        <dbReference type="EMBL" id="AKQ40802.1"/>
    </source>
</evidence>
<dbReference type="AlphaFoldDB" id="A0A0H4V880"/>
<dbReference type="EMBL" id="CP011310">
    <property type="protein sequence ID" value="AKQ40802.1"/>
    <property type="molecule type" value="Genomic_DNA"/>
</dbReference>
<dbReference type="RefSeq" id="WP_048884285.1">
    <property type="nucleotide sequence ID" value="NZ_CP011310.1"/>
</dbReference>
<organism evidence="2 3">
    <name type="scientific">Aurantiacibacter atlanticus</name>
    <dbReference type="NCBI Taxonomy" id="1648404"/>
    <lineage>
        <taxon>Bacteria</taxon>
        <taxon>Pseudomonadati</taxon>
        <taxon>Pseudomonadota</taxon>
        <taxon>Alphaproteobacteria</taxon>
        <taxon>Sphingomonadales</taxon>
        <taxon>Erythrobacteraceae</taxon>
        <taxon>Aurantiacibacter</taxon>
    </lineage>
</organism>
<evidence type="ECO:0000259" key="1">
    <source>
        <dbReference type="Pfam" id="PF09313"/>
    </source>
</evidence>
<dbReference type="Gene3D" id="2.60.120.10">
    <property type="entry name" value="Jelly Rolls"/>
    <property type="match status" value="1"/>
</dbReference>
<dbReference type="OrthoDB" id="7282222at2"/>
<dbReference type="Proteomes" id="UP000059113">
    <property type="component" value="Chromosome"/>
</dbReference>
<name>A0A0H4V880_9SPHN</name>